<protein>
    <submittedName>
        <fullName evidence="1">Uncharacterized protein</fullName>
    </submittedName>
</protein>
<evidence type="ECO:0000313" key="2">
    <source>
        <dbReference type="Proteomes" id="UP001596328"/>
    </source>
</evidence>
<organism evidence="1 2">
    <name type="scientific">Halobium palmae</name>
    <dbReference type="NCBI Taxonomy" id="1776492"/>
    <lineage>
        <taxon>Archaea</taxon>
        <taxon>Methanobacteriati</taxon>
        <taxon>Methanobacteriota</taxon>
        <taxon>Stenosarchaea group</taxon>
        <taxon>Halobacteria</taxon>
        <taxon>Halobacteriales</taxon>
        <taxon>Haloferacaceae</taxon>
        <taxon>Halobium</taxon>
    </lineage>
</organism>
<feature type="non-terminal residue" evidence="1">
    <location>
        <position position="1"/>
    </location>
</feature>
<comment type="caution">
    <text evidence="1">The sequence shown here is derived from an EMBL/GenBank/DDBJ whole genome shotgun (WGS) entry which is preliminary data.</text>
</comment>
<gene>
    <name evidence="1" type="ORF">ACFQE1_11245</name>
</gene>
<dbReference type="Proteomes" id="UP001596328">
    <property type="component" value="Unassembled WGS sequence"/>
</dbReference>
<evidence type="ECO:0000313" key="1">
    <source>
        <dbReference type="EMBL" id="MFC6724936.1"/>
    </source>
</evidence>
<proteinExistence type="predicted"/>
<reference evidence="1 2" key="1">
    <citation type="journal article" date="2019" name="Int. J. Syst. Evol. Microbiol.">
        <title>The Global Catalogue of Microorganisms (GCM) 10K type strain sequencing project: providing services to taxonomists for standard genome sequencing and annotation.</title>
        <authorList>
            <consortium name="The Broad Institute Genomics Platform"/>
            <consortium name="The Broad Institute Genome Sequencing Center for Infectious Disease"/>
            <person name="Wu L."/>
            <person name="Ma J."/>
        </authorList>
    </citation>
    <scope>NUCLEOTIDE SEQUENCE [LARGE SCALE GENOMIC DNA]</scope>
    <source>
        <strain evidence="1 2">NBRC 111368</strain>
    </source>
</reference>
<dbReference type="AlphaFoldDB" id="A0ABD5S057"/>
<sequence length="78" mass="8708">VAEAVVGAGRAHEAAFRGLVETYRRAYLHNFLADADFDRDLVERFELPVAAARLTEGVPGAEERRLRNRIGDLLDGRE</sequence>
<dbReference type="EMBL" id="JBHSWU010000328">
    <property type="protein sequence ID" value="MFC6724936.1"/>
    <property type="molecule type" value="Genomic_DNA"/>
</dbReference>
<accession>A0ABD5S057</accession>
<name>A0ABD5S057_9EURY</name>
<keyword evidence="2" id="KW-1185">Reference proteome</keyword>